<dbReference type="OrthoDB" id="5419460at2759"/>
<keyword evidence="1" id="KW-1133">Transmembrane helix</keyword>
<proteinExistence type="predicted"/>
<feature type="transmembrane region" description="Helical" evidence="1">
    <location>
        <begin position="108"/>
        <end position="134"/>
    </location>
</feature>
<dbReference type="AlphaFoldDB" id="A0A7H9B6E2"/>
<gene>
    <name evidence="2" type="ORF">HG535_0G00220</name>
</gene>
<dbReference type="PANTHER" id="PTHR36414:SF1">
    <property type="entry name" value="PROTEIN SUR7"/>
    <property type="match status" value="1"/>
</dbReference>
<dbReference type="KEGG" id="zmk:HG535_0G00220"/>
<evidence type="ECO:0000313" key="3">
    <source>
        <dbReference type="Proteomes" id="UP000509704"/>
    </source>
</evidence>
<dbReference type="RefSeq" id="XP_037145862.1">
    <property type="nucleotide sequence ID" value="XM_037289967.1"/>
</dbReference>
<evidence type="ECO:0008006" key="4">
    <source>
        <dbReference type="Google" id="ProtNLM"/>
    </source>
</evidence>
<accession>A0A7H9B6E2</accession>
<dbReference type="Proteomes" id="UP000509704">
    <property type="component" value="Chromosome 7"/>
</dbReference>
<dbReference type="EMBL" id="CP058610">
    <property type="protein sequence ID" value="QLG74137.1"/>
    <property type="molecule type" value="Genomic_DNA"/>
</dbReference>
<dbReference type="GO" id="GO:0030866">
    <property type="term" value="P:cortical actin cytoskeleton organization"/>
    <property type="evidence" value="ECO:0007669"/>
    <property type="project" value="TreeGrafter"/>
</dbReference>
<protein>
    <recommendedName>
        <fullName evidence="4">Protein SUR7</fullName>
    </recommendedName>
</protein>
<keyword evidence="1" id="KW-0812">Transmembrane</keyword>
<dbReference type="Pfam" id="PF06687">
    <property type="entry name" value="SUR7"/>
    <property type="match status" value="1"/>
</dbReference>
<dbReference type="InterPro" id="IPR009571">
    <property type="entry name" value="SUR7/Rim9-like_fungi"/>
</dbReference>
<dbReference type="GeneID" id="59237920"/>
<organism evidence="2 3">
    <name type="scientific">Zygotorulaspora mrakii</name>
    <name type="common">Zygosaccharomyces mrakii</name>
    <dbReference type="NCBI Taxonomy" id="42260"/>
    <lineage>
        <taxon>Eukaryota</taxon>
        <taxon>Fungi</taxon>
        <taxon>Dikarya</taxon>
        <taxon>Ascomycota</taxon>
        <taxon>Saccharomycotina</taxon>
        <taxon>Saccharomycetes</taxon>
        <taxon>Saccharomycetales</taxon>
        <taxon>Saccharomycetaceae</taxon>
        <taxon>Zygotorulaspora</taxon>
    </lineage>
</organism>
<evidence type="ECO:0000313" key="2">
    <source>
        <dbReference type="EMBL" id="QLG74137.1"/>
    </source>
</evidence>
<name>A0A7H9B6E2_ZYGMR</name>
<evidence type="ECO:0000256" key="1">
    <source>
        <dbReference type="SAM" id="Phobius"/>
    </source>
</evidence>
<dbReference type="GO" id="GO:0005886">
    <property type="term" value="C:plasma membrane"/>
    <property type="evidence" value="ECO:0007669"/>
    <property type="project" value="InterPro"/>
</dbReference>
<dbReference type="PANTHER" id="PTHR36414">
    <property type="entry name" value="PROTEIN SUR7"/>
    <property type="match status" value="1"/>
</dbReference>
<feature type="transmembrane region" description="Helical" evidence="1">
    <location>
        <begin position="146"/>
        <end position="171"/>
    </location>
</feature>
<dbReference type="GO" id="GO:0032185">
    <property type="term" value="P:septin cytoskeleton organization"/>
    <property type="evidence" value="ECO:0007669"/>
    <property type="project" value="TreeGrafter"/>
</dbReference>
<sequence length="298" mass="33227">MSAFLRAVLKVTTLLFLAGNTLLLILIILSGAVNNYPVNHFYWVQGDTRGIPNASDLTRWTFWGACERRGQETFCGNNLSPAYPISPVDNFGTTTNVPDSFISNRDSFYYLTRFSFCFFWIALAFIGISFLLYIGSWCSYGFAKVVWMLTAVGCLFNVTAVVLQTAASVMARNAFSDSNREASLGADLYGIAWASVSLSIMETAFTVSEYFTWFLSKSREQHTQVPVVSQETGPFKSIFSSKKEQYPTDDPTLAVNDQYASNTVNTMTSVPPHENTHSGINFFTIRKSQKTKADEESV</sequence>
<dbReference type="GO" id="GO:0006897">
    <property type="term" value="P:endocytosis"/>
    <property type="evidence" value="ECO:0007669"/>
    <property type="project" value="TreeGrafter"/>
</dbReference>
<reference evidence="2 3" key="1">
    <citation type="submission" date="2020-07" db="EMBL/GenBank/DDBJ databases">
        <title>The yeast mating-type switching endonuclease HO is a domesticated member of an unorthodox homing genetic element family.</title>
        <authorList>
            <person name="Coughlan A.Y."/>
            <person name="Lombardi L."/>
            <person name="Braun-Galleani S."/>
            <person name="Martos A.R."/>
            <person name="Galeote V."/>
            <person name="Bigey F."/>
            <person name="Dequin S."/>
            <person name="Byrne K.P."/>
            <person name="Wolfe K.H."/>
        </authorList>
    </citation>
    <scope>NUCLEOTIDE SEQUENCE [LARGE SCALE GENOMIC DNA]</scope>
    <source>
        <strain evidence="2 3">NRRL Y-6702</strain>
    </source>
</reference>
<dbReference type="GO" id="GO:0005938">
    <property type="term" value="C:cell cortex"/>
    <property type="evidence" value="ECO:0007669"/>
    <property type="project" value="TreeGrafter"/>
</dbReference>
<keyword evidence="3" id="KW-1185">Reference proteome</keyword>
<dbReference type="GO" id="GO:0031505">
    <property type="term" value="P:fungal-type cell wall organization"/>
    <property type="evidence" value="ECO:0007669"/>
    <property type="project" value="TreeGrafter"/>
</dbReference>
<feature type="transmembrane region" description="Helical" evidence="1">
    <location>
        <begin position="12"/>
        <end position="33"/>
    </location>
</feature>
<keyword evidence="1" id="KW-0472">Membrane</keyword>
<dbReference type="GO" id="GO:0045121">
    <property type="term" value="C:membrane raft"/>
    <property type="evidence" value="ECO:0007669"/>
    <property type="project" value="TreeGrafter"/>
</dbReference>